<protein>
    <recommendedName>
        <fullName evidence="5">Zinc finger PHD-type domain-containing protein</fullName>
    </recommendedName>
</protein>
<dbReference type="InterPro" id="IPR001965">
    <property type="entry name" value="Znf_PHD"/>
</dbReference>
<dbReference type="InterPro" id="IPR019787">
    <property type="entry name" value="Znf_PHD-finger"/>
</dbReference>
<dbReference type="SUPFAM" id="SSF46689">
    <property type="entry name" value="Homeodomain-like"/>
    <property type="match status" value="1"/>
</dbReference>
<evidence type="ECO:0000256" key="3">
    <source>
        <dbReference type="ARBA" id="ARBA00022771"/>
    </source>
</evidence>
<accession>A0A9P0B9Y2</accession>
<dbReference type="CDD" id="cd15489">
    <property type="entry name" value="PHD_SF"/>
    <property type="match status" value="1"/>
</dbReference>
<evidence type="ECO:0000256" key="4">
    <source>
        <dbReference type="ARBA" id="ARBA00022833"/>
    </source>
</evidence>
<evidence type="ECO:0000313" key="6">
    <source>
        <dbReference type="EMBL" id="CAH0557524.1"/>
    </source>
</evidence>
<keyword evidence="3" id="KW-0863">Zinc-finger</keyword>
<feature type="domain" description="Zinc finger PHD-type" evidence="5">
    <location>
        <begin position="223"/>
        <end position="265"/>
    </location>
</feature>
<keyword evidence="2" id="KW-0479">Metal-binding</keyword>
<dbReference type="InterPro" id="IPR013083">
    <property type="entry name" value="Znf_RING/FYVE/PHD"/>
</dbReference>
<dbReference type="GO" id="GO:0008270">
    <property type="term" value="F:zinc ion binding"/>
    <property type="evidence" value="ECO:0007669"/>
    <property type="project" value="UniProtKB-KW"/>
</dbReference>
<dbReference type="InterPro" id="IPR007889">
    <property type="entry name" value="HTH_Psq"/>
</dbReference>
<dbReference type="Gene3D" id="3.30.40.10">
    <property type="entry name" value="Zinc/RING finger domain, C3HC4 (zinc finger)"/>
    <property type="match status" value="1"/>
</dbReference>
<dbReference type="SUPFAM" id="SSF57903">
    <property type="entry name" value="FYVE/PHD zinc finger"/>
    <property type="match status" value="1"/>
</dbReference>
<keyword evidence="4" id="KW-0862">Zinc</keyword>
<dbReference type="InterPro" id="IPR009057">
    <property type="entry name" value="Homeodomain-like_sf"/>
</dbReference>
<dbReference type="Pfam" id="PF05225">
    <property type="entry name" value="HTH_psq"/>
    <property type="match status" value="1"/>
</dbReference>
<gene>
    <name evidence="6" type="ORF">MELIAE_LOCUS8230</name>
</gene>
<dbReference type="GO" id="GO:0003677">
    <property type="term" value="F:DNA binding"/>
    <property type="evidence" value="ECO:0007669"/>
    <property type="project" value="InterPro"/>
</dbReference>
<keyword evidence="7" id="KW-1185">Reference proteome</keyword>
<dbReference type="Pfam" id="PF00628">
    <property type="entry name" value="PHD"/>
    <property type="match status" value="1"/>
</dbReference>
<evidence type="ECO:0000256" key="1">
    <source>
        <dbReference type="ARBA" id="ARBA00004123"/>
    </source>
</evidence>
<dbReference type="SMART" id="SM00249">
    <property type="entry name" value="PHD"/>
    <property type="match status" value="1"/>
</dbReference>
<dbReference type="InterPro" id="IPR011011">
    <property type="entry name" value="Znf_FYVE_PHD"/>
</dbReference>
<dbReference type="EMBL" id="OV121136">
    <property type="protein sequence ID" value="CAH0557524.1"/>
    <property type="molecule type" value="Genomic_DNA"/>
</dbReference>
<dbReference type="GO" id="GO:0005634">
    <property type="term" value="C:nucleus"/>
    <property type="evidence" value="ECO:0007669"/>
    <property type="project" value="UniProtKB-SubCell"/>
</dbReference>
<organism evidence="6 7">
    <name type="scientific">Brassicogethes aeneus</name>
    <name type="common">Rape pollen beetle</name>
    <name type="synonym">Meligethes aeneus</name>
    <dbReference type="NCBI Taxonomy" id="1431903"/>
    <lineage>
        <taxon>Eukaryota</taxon>
        <taxon>Metazoa</taxon>
        <taxon>Ecdysozoa</taxon>
        <taxon>Arthropoda</taxon>
        <taxon>Hexapoda</taxon>
        <taxon>Insecta</taxon>
        <taxon>Pterygota</taxon>
        <taxon>Neoptera</taxon>
        <taxon>Endopterygota</taxon>
        <taxon>Coleoptera</taxon>
        <taxon>Polyphaga</taxon>
        <taxon>Cucujiformia</taxon>
        <taxon>Nitidulidae</taxon>
        <taxon>Meligethinae</taxon>
        <taxon>Brassicogethes</taxon>
    </lineage>
</organism>
<sequence length="267" mass="30783">MRNSMQINMPKREYGKWSSEDMKNAIKEYENGNIGFNACCRKYEIPKPTFKRHLLKQVKRGEKVSLSSKRRVNGRQPALPEEMEQELVSHILKFEELLFGLTIRDEVAIPSTSGLTQQEKIRLNKQSKTVSIEQISPLPKVCKKMGERAQKGAQKVAVLTESPYKNALEEKYAIKAKKEDRKRAKEISKKGIFQEEKSKQKTKTTKPSKKNEVLIEINADEWFCVICQEGIIEDMIQCTKCGEWAHEMCADLTRPKSDYVCDLCFSI</sequence>
<evidence type="ECO:0000313" key="7">
    <source>
        <dbReference type="Proteomes" id="UP001154078"/>
    </source>
</evidence>
<evidence type="ECO:0000259" key="5">
    <source>
        <dbReference type="SMART" id="SM00249"/>
    </source>
</evidence>
<name>A0A9P0B9Y2_BRAAE</name>
<reference evidence="6" key="1">
    <citation type="submission" date="2021-12" db="EMBL/GenBank/DDBJ databases">
        <authorList>
            <person name="King R."/>
        </authorList>
    </citation>
    <scope>NUCLEOTIDE SEQUENCE</scope>
</reference>
<comment type="subcellular location">
    <subcellularLocation>
        <location evidence="1">Nucleus</location>
    </subcellularLocation>
</comment>
<evidence type="ECO:0000256" key="2">
    <source>
        <dbReference type="ARBA" id="ARBA00022723"/>
    </source>
</evidence>
<dbReference type="Proteomes" id="UP001154078">
    <property type="component" value="Chromosome 5"/>
</dbReference>
<dbReference type="AlphaFoldDB" id="A0A9P0B9Y2"/>
<proteinExistence type="predicted"/>
<dbReference type="OrthoDB" id="10029564at2759"/>